<protein>
    <submittedName>
        <fullName evidence="1">Uncharacterized protein</fullName>
    </submittedName>
</protein>
<evidence type="ECO:0000313" key="1">
    <source>
        <dbReference type="EMBL" id="RUT07012.1"/>
    </source>
</evidence>
<comment type="caution">
    <text evidence="1">The sequence shown here is derived from an EMBL/GenBank/DDBJ whole genome shotgun (WGS) entry which is preliminary data.</text>
</comment>
<proteinExistence type="predicted"/>
<reference evidence="1" key="1">
    <citation type="submission" date="2018-12" db="EMBL/GenBank/DDBJ databases">
        <authorList>
            <person name="Will S."/>
            <person name="Neumann-Schaal M."/>
            <person name="Henke P."/>
        </authorList>
    </citation>
    <scope>NUCLEOTIDE SEQUENCE</scope>
    <source>
        <strain evidence="1">PCC 7102</strain>
    </source>
</reference>
<sequence length="63" mass="7482">MQYCSVKTIAKRKSPLRDVTCHVRTYVNRAVLRADGIVSWNFKHIVRLDRMRLYNQVNLLNGY</sequence>
<reference evidence="1" key="2">
    <citation type="journal article" date="2019" name="Genome Biol. Evol.">
        <title>Day and night: Metabolic profiles and evolutionary relationships of six axenic non-marine cyanobacteria.</title>
        <authorList>
            <person name="Will S.E."/>
            <person name="Henke P."/>
            <person name="Boedeker C."/>
            <person name="Huang S."/>
            <person name="Brinkmann H."/>
            <person name="Rohde M."/>
            <person name="Jarek M."/>
            <person name="Friedl T."/>
            <person name="Seufert S."/>
            <person name="Schumacher M."/>
            <person name="Overmann J."/>
            <person name="Neumann-Schaal M."/>
            <person name="Petersen J."/>
        </authorList>
    </citation>
    <scope>NUCLEOTIDE SEQUENCE [LARGE SCALE GENOMIC DNA]</scope>
    <source>
        <strain evidence="1">PCC 7102</strain>
    </source>
</reference>
<name>A0A3S1B8N2_9CYAN</name>
<dbReference type="EMBL" id="RSCL01000005">
    <property type="protein sequence ID" value="RUT07012.1"/>
    <property type="molecule type" value="Genomic_DNA"/>
</dbReference>
<evidence type="ECO:0000313" key="2">
    <source>
        <dbReference type="Proteomes" id="UP000271624"/>
    </source>
</evidence>
<dbReference type="Proteomes" id="UP000271624">
    <property type="component" value="Unassembled WGS sequence"/>
</dbReference>
<keyword evidence="2" id="KW-1185">Reference proteome</keyword>
<gene>
    <name evidence="1" type="ORF">DSM106972_022730</name>
</gene>
<organism evidence="1 2">
    <name type="scientific">Dulcicalothrix desertica PCC 7102</name>
    <dbReference type="NCBI Taxonomy" id="232991"/>
    <lineage>
        <taxon>Bacteria</taxon>
        <taxon>Bacillati</taxon>
        <taxon>Cyanobacteriota</taxon>
        <taxon>Cyanophyceae</taxon>
        <taxon>Nostocales</taxon>
        <taxon>Calotrichaceae</taxon>
        <taxon>Dulcicalothrix</taxon>
    </lineage>
</organism>
<accession>A0A3S1B8N2</accession>
<dbReference type="AlphaFoldDB" id="A0A3S1B8N2"/>